<dbReference type="CDD" id="cd01400">
    <property type="entry name" value="6PGL"/>
    <property type="match status" value="1"/>
</dbReference>
<comment type="catalytic activity">
    <reaction evidence="1 7">
        <text>6-phospho-D-glucono-1,5-lactone + H2O = 6-phospho-D-gluconate + H(+)</text>
        <dbReference type="Rhea" id="RHEA:12556"/>
        <dbReference type="ChEBI" id="CHEBI:15377"/>
        <dbReference type="ChEBI" id="CHEBI:15378"/>
        <dbReference type="ChEBI" id="CHEBI:57955"/>
        <dbReference type="ChEBI" id="CHEBI:58759"/>
        <dbReference type="EC" id="3.1.1.31"/>
    </reaction>
</comment>
<evidence type="ECO:0000256" key="6">
    <source>
        <dbReference type="ARBA" id="ARBA00020337"/>
    </source>
</evidence>
<dbReference type="InterPro" id="IPR039104">
    <property type="entry name" value="6PGL"/>
</dbReference>
<evidence type="ECO:0000256" key="5">
    <source>
        <dbReference type="ARBA" id="ARBA00013198"/>
    </source>
</evidence>
<name>A0A932M078_UNCTE</name>
<evidence type="ECO:0000256" key="4">
    <source>
        <dbReference type="ARBA" id="ARBA00010662"/>
    </source>
</evidence>
<protein>
    <recommendedName>
        <fullName evidence="6 7">6-phosphogluconolactonase</fullName>
        <shortName evidence="7">6PGL</shortName>
        <ecNumber evidence="5 7">3.1.1.31</ecNumber>
    </recommendedName>
</protein>
<sequence>MNLRQPDIQIAANPEELARAAAEEYVRRAEEAVKAQGIFTVVLAGGSTPKALYRLLAGEEEPSFRARLPWHKIHFFWGDERHVPLDHPDSNYRMACEALLSSVPVPSENVHRVRTENPDAWQAAKEYEEEICKFFFPSGRTAGQLPRFDLVLLGMGADGHTASLFPGTEALHEQARLVVSQWIERFRAYRITMTAPLLNNAARIIFLVSGEEKAETLREVLQGEYRPERFPAQLIRPAHGSLLWLVDSAAARLLHLQ</sequence>
<gene>
    <name evidence="7 9" type="primary">pgl</name>
    <name evidence="9" type="ORF">HYY65_05280</name>
</gene>
<evidence type="ECO:0000256" key="2">
    <source>
        <dbReference type="ARBA" id="ARBA00002681"/>
    </source>
</evidence>
<comment type="pathway">
    <text evidence="3 7">Carbohydrate degradation; pentose phosphate pathway; D-ribulose 5-phosphate from D-glucose 6-phosphate (oxidative stage): step 2/3.</text>
</comment>
<evidence type="ECO:0000259" key="8">
    <source>
        <dbReference type="Pfam" id="PF01182"/>
    </source>
</evidence>
<dbReference type="InterPro" id="IPR006148">
    <property type="entry name" value="Glc/Gal-6P_isomerase"/>
</dbReference>
<evidence type="ECO:0000256" key="1">
    <source>
        <dbReference type="ARBA" id="ARBA00000832"/>
    </source>
</evidence>
<organism evidence="9 10">
    <name type="scientific">Tectimicrobiota bacterium</name>
    <dbReference type="NCBI Taxonomy" id="2528274"/>
    <lineage>
        <taxon>Bacteria</taxon>
        <taxon>Pseudomonadati</taxon>
        <taxon>Nitrospinota/Tectimicrobiota group</taxon>
        <taxon>Candidatus Tectimicrobiota</taxon>
    </lineage>
</organism>
<dbReference type="EMBL" id="JACPSX010000094">
    <property type="protein sequence ID" value="MBI3014469.1"/>
    <property type="molecule type" value="Genomic_DNA"/>
</dbReference>
<dbReference type="GO" id="GO:0005975">
    <property type="term" value="P:carbohydrate metabolic process"/>
    <property type="evidence" value="ECO:0007669"/>
    <property type="project" value="UniProtKB-UniRule"/>
</dbReference>
<dbReference type="SUPFAM" id="SSF100950">
    <property type="entry name" value="NagB/RpiA/CoA transferase-like"/>
    <property type="match status" value="1"/>
</dbReference>
<proteinExistence type="inferred from homology"/>
<dbReference type="InterPro" id="IPR037171">
    <property type="entry name" value="NagB/RpiA_transferase-like"/>
</dbReference>
<dbReference type="PANTHER" id="PTHR11054">
    <property type="entry name" value="6-PHOSPHOGLUCONOLACTONASE"/>
    <property type="match status" value="1"/>
</dbReference>
<keyword evidence="7 9" id="KW-0378">Hydrolase</keyword>
<dbReference type="PANTHER" id="PTHR11054:SF0">
    <property type="entry name" value="6-PHOSPHOGLUCONOLACTONASE"/>
    <property type="match status" value="1"/>
</dbReference>
<dbReference type="GO" id="GO:0006098">
    <property type="term" value="P:pentose-phosphate shunt"/>
    <property type="evidence" value="ECO:0007669"/>
    <property type="project" value="InterPro"/>
</dbReference>
<feature type="domain" description="Glucosamine/galactosamine-6-phosphate isomerase" evidence="8">
    <location>
        <begin position="13"/>
        <end position="244"/>
    </location>
</feature>
<dbReference type="NCBIfam" id="TIGR01198">
    <property type="entry name" value="pgl"/>
    <property type="match status" value="1"/>
</dbReference>
<dbReference type="Proteomes" id="UP000741360">
    <property type="component" value="Unassembled WGS sequence"/>
</dbReference>
<evidence type="ECO:0000313" key="9">
    <source>
        <dbReference type="EMBL" id="MBI3014469.1"/>
    </source>
</evidence>
<comment type="similarity">
    <text evidence="4 7">Belongs to the glucosamine/galactosamine-6-phosphate isomerase family. 6-phosphogluconolactonase subfamily.</text>
</comment>
<dbReference type="AlphaFoldDB" id="A0A932M078"/>
<dbReference type="Pfam" id="PF01182">
    <property type="entry name" value="Glucosamine_iso"/>
    <property type="match status" value="1"/>
</dbReference>
<dbReference type="EC" id="3.1.1.31" evidence="5 7"/>
<dbReference type="Gene3D" id="3.40.50.1360">
    <property type="match status" value="1"/>
</dbReference>
<evidence type="ECO:0000313" key="10">
    <source>
        <dbReference type="Proteomes" id="UP000741360"/>
    </source>
</evidence>
<accession>A0A932M078</accession>
<dbReference type="InterPro" id="IPR005900">
    <property type="entry name" value="6-phosphogluconolactonase_DevB"/>
</dbReference>
<dbReference type="GO" id="GO:0017057">
    <property type="term" value="F:6-phosphogluconolactonase activity"/>
    <property type="evidence" value="ECO:0007669"/>
    <property type="project" value="UniProtKB-UniRule"/>
</dbReference>
<evidence type="ECO:0000256" key="7">
    <source>
        <dbReference type="RuleBase" id="RU365095"/>
    </source>
</evidence>
<comment type="function">
    <text evidence="2 7">Hydrolysis of 6-phosphogluconolactone to 6-phosphogluconate.</text>
</comment>
<reference evidence="9" key="1">
    <citation type="submission" date="2020-07" db="EMBL/GenBank/DDBJ databases">
        <title>Huge and variable diversity of episymbiotic CPR bacteria and DPANN archaea in groundwater ecosystems.</title>
        <authorList>
            <person name="He C.Y."/>
            <person name="Keren R."/>
            <person name="Whittaker M."/>
            <person name="Farag I.F."/>
            <person name="Doudna J."/>
            <person name="Cate J.H.D."/>
            <person name="Banfield J.F."/>
        </authorList>
    </citation>
    <scope>NUCLEOTIDE SEQUENCE</scope>
    <source>
        <strain evidence="9">NC_groundwater_717_Ag_S-0.2um_59_8</strain>
    </source>
</reference>
<evidence type="ECO:0000256" key="3">
    <source>
        <dbReference type="ARBA" id="ARBA00004961"/>
    </source>
</evidence>
<comment type="caution">
    <text evidence="9">The sequence shown here is derived from an EMBL/GenBank/DDBJ whole genome shotgun (WGS) entry which is preliminary data.</text>
</comment>